<feature type="compositionally biased region" description="Low complexity" evidence="1">
    <location>
        <begin position="795"/>
        <end position="820"/>
    </location>
</feature>
<feature type="region of interest" description="Disordered" evidence="1">
    <location>
        <begin position="1772"/>
        <end position="1807"/>
    </location>
</feature>
<feature type="region of interest" description="Disordered" evidence="1">
    <location>
        <begin position="1243"/>
        <end position="1262"/>
    </location>
</feature>
<protein>
    <submittedName>
        <fullName evidence="2">Uncharacterized protein</fullName>
    </submittedName>
</protein>
<evidence type="ECO:0000256" key="1">
    <source>
        <dbReference type="SAM" id="MobiDB-lite"/>
    </source>
</evidence>
<evidence type="ECO:0000313" key="3">
    <source>
        <dbReference type="Proteomes" id="UP001165090"/>
    </source>
</evidence>
<comment type="caution">
    <text evidence="2">The sequence shown here is derived from an EMBL/GenBank/DDBJ whole genome shotgun (WGS) entry which is preliminary data.</text>
</comment>
<feature type="compositionally biased region" description="Basic and acidic residues" evidence="1">
    <location>
        <begin position="470"/>
        <end position="484"/>
    </location>
</feature>
<feature type="compositionally biased region" description="Polar residues" evidence="1">
    <location>
        <begin position="165"/>
        <end position="178"/>
    </location>
</feature>
<feature type="region of interest" description="Disordered" evidence="1">
    <location>
        <begin position="596"/>
        <end position="680"/>
    </location>
</feature>
<feature type="region of interest" description="Disordered" evidence="1">
    <location>
        <begin position="36"/>
        <end position="108"/>
    </location>
</feature>
<feature type="compositionally biased region" description="Gly residues" evidence="1">
    <location>
        <begin position="2211"/>
        <end position="2231"/>
    </location>
</feature>
<feature type="region of interest" description="Disordered" evidence="1">
    <location>
        <begin position="2386"/>
        <end position="2432"/>
    </location>
</feature>
<feature type="compositionally biased region" description="Gly residues" evidence="1">
    <location>
        <begin position="1631"/>
        <end position="1642"/>
    </location>
</feature>
<feature type="compositionally biased region" description="Low complexity" evidence="1">
    <location>
        <begin position="2000"/>
        <end position="2013"/>
    </location>
</feature>
<feature type="region of interest" description="Disordered" evidence="1">
    <location>
        <begin position="157"/>
        <end position="203"/>
    </location>
</feature>
<feature type="compositionally biased region" description="Polar residues" evidence="1">
    <location>
        <begin position="233"/>
        <end position="244"/>
    </location>
</feature>
<feature type="compositionally biased region" description="Polar residues" evidence="1">
    <location>
        <begin position="2025"/>
        <end position="2034"/>
    </location>
</feature>
<accession>A0ABQ5RP77</accession>
<feature type="compositionally biased region" description="Low complexity" evidence="1">
    <location>
        <begin position="1022"/>
        <end position="1043"/>
    </location>
</feature>
<proteinExistence type="predicted"/>
<feature type="region of interest" description="Disordered" evidence="1">
    <location>
        <begin position="1841"/>
        <end position="1862"/>
    </location>
</feature>
<feature type="region of interest" description="Disordered" evidence="1">
    <location>
        <begin position="965"/>
        <end position="1043"/>
    </location>
</feature>
<feature type="compositionally biased region" description="Basic and acidic residues" evidence="1">
    <location>
        <begin position="867"/>
        <end position="876"/>
    </location>
</feature>
<feature type="region of interest" description="Disordered" evidence="1">
    <location>
        <begin position="223"/>
        <end position="268"/>
    </location>
</feature>
<dbReference type="EMBL" id="BSDZ01000003">
    <property type="protein sequence ID" value="GLI58911.1"/>
    <property type="molecule type" value="Genomic_DNA"/>
</dbReference>
<gene>
    <name evidence="2" type="ORF">VaNZ11_000695</name>
</gene>
<feature type="region of interest" description="Disordered" evidence="1">
    <location>
        <begin position="2344"/>
        <end position="2373"/>
    </location>
</feature>
<feature type="region of interest" description="Disordered" evidence="1">
    <location>
        <begin position="520"/>
        <end position="546"/>
    </location>
</feature>
<feature type="region of interest" description="Disordered" evidence="1">
    <location>
        <begin position="1293"/>
        <end position="1320"/>
    </location>
</feature>
<feature type="region of interest" description="Disordered" evidence="1">
    <location>
        <begin position="867"/>
        <end position="901"/>
    </location>
</feature>
<feature type="compositionally biased region" description="Polar residues" evidence="1">
    <location>
        <begin position="745"/>
        <end position="761"/>
    </location>
</feature>
<feature type="compositionally biased region" description="Low complexity" evidence="1">
    <location>
        <begin position="2255"/>
        <end position="2273"/>
    </location>
</feature>
<reference evidence="2 3" key="1">
    <citation type="journal article" date="2023" name="IScience">
        <title>Expanded male sex-determining region conserved during the evolution of homothallism in the green alga Volvox.</title>
        <authorList>
            <person name="Yamamoto K."/>
            <person name="Matsuzaki R."/>
            <person name="Mahakham W."/>
            <person name="Heman W."/>
            <person name="Sekimoto H."/>
            <person name="Kawachi M."/>
            <person name="Minakuchi Y."/>
            <person name="Toyoda A."/>
            <person name="Nozaki H."/>
        </authorList>
    </citation>
    <scope>NUCLEOTIDE SEQUENCE [LARGE SCALE GENOMIC DNA]</scope>
    <source>
        <strain evidence="2 3">NIES-4468</strain>
    </source>
</reference>
<feature type="region of interest" description="Disordered" evidence="1">
    <location>
        <begin position="727"/>
        <end position="761"/>
    </location>
</feature>
<feature type="compositionally biased region" description="Low complexity" evidence="1">
    <location>
        <begin position="251"/>
        <end position="261"/>
    </location>
</feature>
<feature type="region of interest" description="Disordered" evidence="1">
    <location>
        <begin position="2255"/>
        <end position="2316"/>
    </location>
</feature>
<feature type="region of interest" description="Disordered" evidence="1">
    <location>
        <begin position="1500"/>
        <end position="1519"/>
    </location>
</feature>
<feature type="region of interest" description="Disordered" evidence="1">
    <location>
        <begin position="1074"/>
        <end position="1155"/>
    </location>
</feature>
<feature type="compositionally biased region" description="Polar residues" evidence="1">
    <location>
        <begin position="194"/>
        <end position="203"/>
    </location>
</feature>
<feature type="region of interest" description="Disordered" evidence="1">
    <location>
        <begin position="465"/>
        <end position="484"/>
    </location>
</feature>
<organism evidence="2 3">
    <name type="scientific">Volvox africanus</name>
    <dbReference type="NCBI Taxonomy" id="51714"/>
    <lineage>
        <taxon>Eukaryota</taxon>
        <taxon>Viridiplantae</taxon>
        <taxon>Chlorophyta</taxon>
        <taxon>core chlorophytes</taxon>
        <taxon>Chlorophyceae</taxon>
        <taxon>CS clade</taxon>
        <taxon>Chlamydomonadales</taxon>
        <taxon>Volvocaceae</taxon>
        <taxon>Volvox</taxon>
    </lineage>
</organism>
<feature type="compositionally biased region" description="Polar residues" evidence="1">
    <location>
        <begin position="528"/>
        <end position="543"/>
    </location>
</feature>
<keyword evidence="3" id="KW-1185">Reference proteome</keyword>
<feature type="region of interest" description="Disordered" evidence="1">
    <location>
        <begin position="2201"/>
        <end position="2232"/>
    </location>
</feature>
<feature type="compositionally biased region" description="Low complexity" evidence="1">
    <location>
        <begin position="1119"/>
        <end position="1132"/>
    </location>
</feature>
<feature type="non-terminal residue" evidence="2">
    <location>
        <position position="2452"/>
    </location>
</feature>
<name>A0ABQ5RP77_9CHLO</name>
<feature type="compositionally biased region" description="Polar residues" evidence="1">
    <location>
        <begin position="1847"/>
        <end position="1858"/>
    </location>
</feature>
<feature type="region of interest" description="Disordered" evidence="1">
    <location>
        <begin position="1597"/>
        <end position="1660"/>
    </location>
</feature>
<feature type="region of interest" description="Disordered" evidence="1">
    <location>
        <begin position="1"/>
        <end position="24"/>
    </location>
</feature>
<feature type="compositionally biased region" description="Basic residues" evidence="1">
    <location>
        <begin position="1"/>
        <end position="11"/>
    </location>
</feature>
<feature type="compositionally biased region" description="Polar residues" evidence="1">
    <location>
        <begin position="881"/>
        <end position="901"/>
    </location>
</feature>
<feature type="compositionally biased region" description="Low complexity" evidence="1">
    <location>
        <begin position="965"/>
        <end position="977"/>
    </location>
</feature>
<feature type="region of interest" description="Disordered" evidence="1">
    <location>
        <begin position="1939"/>
        <end position="2036"/>
    </location>
</feature>
<feature type="compositionally biased region" description="Basic and acidic residues" evidence="1">
    <location>
        <begin position="97"/>
        <end position="107"/>
    </location>
</feature>
<feature type="compositionally biased region" description="Low complexity" evidence="1">
    <location>
        <begin position="71"/>
        <end position="81"/>
    </location>
</feature>
<sequence>MKKICPKKLAHRMSSSESSSDDIRLNVSQLRKYLGQLRTRKQIERTPSSSYASASSSQRGGGEARDRRSAGRGSRLGSRSSTAETGHARLSPGLSDRGIRSSRDKLSPRLRRLASESLRATSSDDDDIYGDYGRLKLTSALLSKALQKRKALASQANSMASSNAVTRSPEASSPTSQRTRNEQAIDISVRRRQSSVTSGWNPNVDPSVQRVSLQTRFSQPLHDPVEHLFPNVPRSQSIGSTAATESPPLPSGSGLPGALQPDQHRRSFRSQPALPLERHSLVQHIDTSLESAKWSSNKQTPPLQNIPIFHPTASIKRGSIETFNHLAEKHDAPDSPSHDPEEISRRYSIRLPEPNADDVAPRSLEAFSAGKGRNRNRGVDIGMQGQHWPSVPGAVSLQSGVNSADQPHQGQSGLARKALMPNVYVDSTVAPFEDVVPIPCHPSRDFIVGVSGAAVFEGQQSPLMPTGPRAEAKSAAHASCLEHQESSNRIGNSAAMASAKAVCPTAVRAQDVQSLGCADTAGRPQLQRPRSTGAGTLFSQQPAASDDPLPCRIVVDQIWDGLANTYGLRQHKWRERIPTRRLQTSVEGTVRAVLGVAEKSSDESPPTSPSRPALRLPSREASTGTTAKKQTRFLQLGQNGVRTDMQGHRHASPKPEFPRELTKSTNRSLSGSPDRRQAVGAIPAAVPAFLARSRSEGGGYGSKARGLQSQRWLAALALPLMPAPRWRSFTNDDGDSHVPRKVTRSAGSSPQRDRPQGNSRTHLSCANKHAVQGAIASTAVSSGIANFRSRDRQLSSPVAPRRAASARRVAYDSSSSDGGSAPSLDCTLPSLSLGEVRVIGPNTFTANTSASTLEPALPSFSFPVHDEQLRQSDQRARASGTGPTRQSTDETAQGSTRGVQQFPGSLQDAAAASSPTVLHFPARLSKDTGQVRHAQHYSGIVPPLEIPVAEWSRLRAGPMLAVLSSPASLSSSPSSSPGRQNVAEAMASSDDKRHRHSRTHSTERYSANEGCSSGEIKHVITSRSSSSSGAAANNRSRSASPSFARPVTAAAAIAAAGAALLKRLSRAPSAAARLGSATATPDSGTVAPKVSPPKSPSVGLPAKREASIGDSAAGGGGPARAPSPASPKSLSPRVLANVGQQAGSRVTSPHVPAPAVSGQWRATGLQTAYISAKPADANIAARLPAAVAQRSREGRYVRSPFPVPPEAPVYGSDVATGSPRNRRGYGQLLSGALENAADLAQHSPLLFPRPDGTCSGENRLQSPASAASAMGWQLVASGSRRSGSPQQVLQDAVLSPGGWSGSELGSARGRRYASSPSPSQFRLDALARSSPKGTGVDGFPSSWTSPVPVPMDLSEQLVRHVFQSGSTTQPDAGAEADAAILRQLADVQRDMEHIMRMTESAPANPLGPSFETRVDPAIGHLAAHGVTSPSRPSSWSSGTSPAAIAASASLAQTLAALQRTVRKEAAAANARSARARASSPQPAMAPAAAAVASALLRTVSPHNIDSPKPPEAAGASAQTGSISAAGLQTLGAVLSKPAKKVEPLALPRVTSPSSPRVQLMPRQVSANLLSEASTAAWSPPVMFYDIGTSAWEQVSREAARRSRSTPRIYNDTRQGGRYGSRGDRASMQGTGISGGGTLGNAGGPRSRSVSAGGQRSPRYPRQYHIPMVLGPFGKLSGGGASSSHGGASVSPNVFLGDYDQLGIAAAAAGGYNQPQATHASLVTISGGAIALGLRPLGALDLAEIKRGLSHEATRVQHPGLLTSLRGTVDAVLRSPNTRPPRGSPRIPSDAPSPVSRMPQSPLGAVSTPKASMSAFANGFPGTRFSDTAAVTGMIMGSAVRHDPLATDRTSSRSLSPGSNYKVPKALSPRGLLPALFSSASPMISSHREDARQVVTAIPSTVPGVPAGTERIAGATFAWPAASEATPEGVALRDASPLRGDASIARPHPYHASARSPAAVARGRQQSPPGIRPQSSTGNSLSKAQAAPGRVPTAASGAMLGSVSAGGSANASKASGGGRTSGFEAPSNSRSTGSSAAEATRVGAAAVTAAGTGGARAIAGSPRSHVPPTAMVMSPSRPALSGLPSFVQPAPQGATMIAAGVATGGRRALSLLTTADVLPYSSEHAARMFSPRHSSDVISRGATASPPTFTQARHRKLLPAAAIVGTGEGPTLAGVSEVYPGRVHHPDPSLIRALQLLRSTKASSSSSNAGSGNPGVGGGGNSGTGSSFGGSRSGSCSGVSIVNAIHGAGLSTLHSYGRGSGTRSSSANTASSSRAGRRNGGRRYVGSSQSRDGSVIRTKPTGGVRSPRYHNTSGHACTDSTPLLQRFQQEQRLLPATALVTAGSRHAGSVGARRGSAPSLASTSLLDRPEDSTGRLTEYSFAPELEISSGTLIHTPPTADSGGSEASGSDSDDSNNQDGVCRKPISEMTPDLTSGANELVTCSGMMDACGNGV</sequence>
<feature type="region of interest" description="Disordered" evidence="1">
    <location>
        <begin position="790"/>
        <end position="824"/>
    </location>
</feature>
<feature type="compositionally biased region" description="Polar residues" evidence="1">
    <location>
        <begin position="620"/>
        <end position="641"/>
    </location>
</feature>
<evidence type="ECO:0000313" key="2">
    <source>
        <dbReference type="EMBL" id="GLI58911.1"/>
    </source>
</evidence>
<feature type="compositionally biased region" description="Low complexity" evidence="1">
    <location>
        <begin position="48"/>
        <end position="57"/>
    </location>
</feature>
<feature type="compositionally biased region" description="Polar residues" evidence="1">
    <location>
        <begin position="1138"/>
        <end position="1147"/>
    </location>
</feature>
<feature type="compositionally biased region" description="Low complexity" evidence="1">
    <location>
        <begin position="2398"/>
        <end position="2408"/>
    </location>
</feature>
<feature type="compositionally biased region" description="Polar residues" evidence="1">
    <location>
        <begin position="1963"/>
        <end position="1982"/>
    </location>
</feature>
<dbReference type="Proteomes" id="UP001165090">
    <property type="component" value="Unassembled WGS sequence"/>
</dbReference>